<protein>
    <recommendedName>
        <fullName evidence="3">Site-specific recombinase XerD</fullName>
    </recommendedName>
</protein>
<dbReference type="SUPFAM" id="SSF56349">
    <property type="entry name" value="DNA breaking-rejoining enzymes"/>
    <property type="match status" value="1"/>
</dbReference>
<organism evidence="1 2">
    <name type="scientific">Haloquadratum walsbyi J07HQW2</name>
    <dbReference type="NCBI Taxonomy" id="1238425"/>
    <lineage>
        <taxon>Archaea</taxon>
        <taxon>Methanobacteriati</taxon>
        <taxon>Methanobacteriota</taxon>
        <taxon>Stenosarchaea group</taxon>
        <taxon>Halobacteria</taxon>
        <taxon>Halobacteriales</taxon>
        <taxon>Haloferacaceae</taxon>
        <taxon>Haloquadratum</taxon>
    </lineage>
</organism>
<gene>
    <name evidence="1" type="ORF">J07HQW2_02161</name>
</gene>
<name>U1PTJ1_9EURY</name>
<evidence type="ECO:0008006" key="3">
    <source>
        <dbReference type="Google" id="ProtNLM"/>
    </source>
</evidence>
<proteinExistence type="predicted"/>
<sequence length="144" mass="16670">MYLTALRKFLQYCERGGTLDYGFDSLTVLPTISKHEGQDERCLDRETAKEIIEHLEIYRPFTKAHVVWAILSETVIRSSIFHAFDFDDYDADERYLAAASREEPGTRLKNGSDWEREISISGDTAQTIDRYIEANRDIVTDDHC</sequence>
<evidence type="ECO:0000313" key="2">
    <source>
        <dbReference type="Proteomes" id="UP000030710"/>
    </source>
</evidence>
<dbReference type="STRING" id="1238425.J07HQW2_02161"/>
<dbReference type="GO" id="GO:0003677">
    <property type="term" value="F:DNA binding"/>
    <property type="evidence" value="ECO:0007669"/>
    <property type="project" value="InterPro"/>
</dbReference>
<evidence type="ECO:0000313" key="1">
    <source>
        <dbReference type="EMBL" id="ERG95701.1"/>
    </source>
</evidence>
<reference evidence="1 2" key="1">
    <citation type="journal article" date="2013" name="PLoS ONE">
        <title>Assembly-driven community genomics of a hypersaline microbial ecosystem.</title>
        <authorList>
            <person name="Podell S."/>
            <person name="Ugalde J.A."/>
            <person name="Narasingarao P."/>
            <person name="Banfield J.F."/>
            <person name="Heidelberg K.B."/>
            <person name="Allen E.E."/>
        </authorList>
    </citation>
    <scope>NUCLEOTIDE SEQUENCE [LARGE SCALE GENOMIC DNA]</scope>
    <source>
        <strain evidence="2">J07HQW2</strain>
    </source>
</reference>
<dbReference type="InterPro" id="IPR011010">
    <property type="entry name" value="DNA_brk_join_enz"/>
</dbReference>
<dbReference type="AlphaFoldDB" id="U1PTJ1"/>
<dbReference type="eggNOG" id="arCOG01250">
    <property type="taxonomic scope" value="Archaea"/>
</dbReference>
<dbReference type="EMBL" id="KE356561">
    <property type="protein sequence ID" value="ERG95701.1"/>
    <property type="molecule type" value="Genomic_DNA"/>
</dbReference>
<dbReference type="HOGENOM" id="CLU_1792096_0_0_2"/>
<dbReference type="Proteomes" id="UP000030710">
    <property type="component" value="Unassembled WGS sequence"/>
</dbReference>
<accession>U1PTJ1</accession>